<dbReference type="Proteomes" id="UP001055439">
    <property type="component" value="Chromosome 6"/>
</dbReference>
<accession>A0A9E7G9K7</accession>
<feature type="transmembrane region" description="Helical" evidence="1">
    <location>
        <begin position="6"/>
        <end position="24"/>
    </location>
</feature>
<evidence type="ECO:0000256" key="1">
    <source>
        <dbReference type="SAM" id="Phobius"/>
    </source>
</evidence>
<reference evidence="2" key="1">
    <citation type="submission" date="2022-05" db="EMBL/GenBank/DDBJ databases">
        <title>The Musa troglodytarum L. genome provides insights into the mechanism of non-climacteric behaviour and enrichment of carotenoids.</title>
        <authorList>
            <person name="Wang J."/>
        </authorList>
    </citation>
    <scope>NUCLEOTIDE SEQUENCE</scope>
    <source>
        <tissue evidence="2">Leaf</tissue>
    </source>
</reference>
<dbReference type="EMBL" id="CP097508">
    <property type="protein sequence ID" value="URE10275.1"/>
    <property type="molecule type" value="Genomic_DNA"/>
</dbReference>
<keyword evidence="3" id="KW-1185">Reference proteome</keyword>
<dbReference type="AlphaFoldDB" id="A0A9E7G9K7"/>
<evidence type="ECO:0000313" key="2">
    <source>
        <dbReference type="EMBL" id="URE10275.1"/>
    </source>
</evidence>
<keyword evidence="1" id="KW-1133">Transmembrane helix</keyword>
<name>A0A9E7G9K7_9LILI</name>
<organism evidence="2 3">
    <name type="scientific">Musa troglodytarum</name>
    <name type="common">fe'i banana</name>
    <dbReference type="NCBI Taxonomy" id="320322"/>
    <lineage>
        <taxon>Eukaryota</taxon>
        <taxon>Viridiplantae</taxon>
        <taxon>Streptophyta</taxon>
        <taxon>Embryophyta</taxon>
        <taxon>Tracheophyta</taxon>
        <taxon>Spermatophyta</taxon>
        <taxon>Magnoliopsida</taxon>
        <taxon>Liliopsida</taxon>
        <taxon>Zingiberales</taxon>
        <taxon>Musaceae</taxon>
        <taxon>Musa</taxon>
    </lineage>
</organism>
<evidence type="ECO:0000313" key="3">
    <source>
        <dbReference type="Proteomes" id="UP001055439"/>
    </source>
</evidence>
<keyword evidence="1" id="KW-0812">Transmembrane</keyword>
<gene>
    <name evidence="2" type="ORF">MUK42_05323</name>
</gene>
<proteinExistence type="predicted"/>
<keyword evidence="1" id="KW-0472">Membrane</keyword>
<protein>
    <submittedName>
        <fullName evidence="2">Uncharacterized protein</fullName>
    </submittedName>
</protein>
<sequence length="47" mass="5497">MNTNHNLSIARWVLVLFIFVVYVVKFEANKCNWRILTTTAINSRTVV</sequence>